<dbReference type="GO" id="GO:0030488">
    <property type="term" value="P:tRNA methylation"/>
    <property type="evidence" value="ECO:0007669"/>
    <property type="project" value="TreeGrafter"/>
</dbReference>
<evidence type="ECO:0000256" key="2">
    <source>
        <dbReference type="ARBA" id="ARBA00011245"/>
    </source>
</evidence>
<evidence type="ECO:0000256" key="11">
    <source>
        <dbReference type="ARBA" id="ARBA00054380"/>
    </source>
</evidence>
<dbReference type="EMBL" id="PGCK01000012">
    <property type="protein sequence ID" value="MCD1295925.1"/>
    <property type="molecule type" value="Genomic_DNA"/>
</dbReference>
<evidence type="ECO:0000313" key="17">
    <source>
        <dbReference type="EMBL" id="MCD1295925.1"/>
    </source>
</evidence>
<dbReference type="GO" id="GO:0005737">
    <property type="term" value="C:cytoplasm"/>
    <property type="evidence" value="ECO:0007669"/>
    <property type="project" value="UniProtKB-SubCell"/>
</dbReference>
<dbReference type="PROSITE" id="PS51165">
    <property type="entry name" value="THUMP"/>
    <property type="match status" value="1"/>
</dbReference>
<dbReference type="Pfam" id="PF01170">
    <property type="entry name" value="UPF0020"/>
    <property type="match status" value="1"/>
</dbReference>
<dbReference type="PANTHER" id="PTHR14911:SF21">
    <property type="entry name" value="N2-METHYLGUANOSINE TRNA METHYLTRANSFERASE"/>
    <property type="match status" value="1"/>
</dbReference>
<evidence type="ECO:0000259" key="16">
    <source>
        <dbReference type="PROSITE" id="PS51165"/>
    </source>
</evidence>
<evidence type="ECO:0000256" key="1">
    <source>
        <dbReference type="ARBA" id="ARBA00004496"/>
    </source>
</evidence>
<dbReference type="SUPFAM" id="SSF53335">
    <property type="entry name" value="S-adenosyl-L-methionine-dependent methyltransferases"/>
    <property type="match status" value="1"/>
</dbReference>
<organism evidence="17 18">
    <name type="scientific">Methanooceanicella nereidis</name>
    <dbReference type="NCBI Taxonomy" id="2052831"/>
    <lineage>
        <taxon>Archaea</taxon>
        <taxon>Methanobacteriati</taxon>
        <taxon>Methanobacteriota</taxon>
        <taxon>Stenosarchaea group</taxon>
        <taxon>Methanomicrobia</taxon>
        <taxon>Methanocellales</taxon>
        <taxon>Methanocellaceae</taxon>
        <taxon>Methanooceanicella</taxon>
    </lineage>
</organism>
<keyword evidence="8" id="KW-0819">tRNA processing</keyword>
<sequence>MRRLVFELSGEHETLPKSEIIACIEAYGWHYDIIKSYDQVIIMDTDSDVNALADRLALTHNILEIILDCKNDAEDILKEAQTADIKLKEGETFVVRVNRIKNYGSITADFERKLGAVFWHRGYPVNLTQPDAVLRALITEDRCIFGRLIRAIDRAQYDERAPLKKPFFLPGVLMPRISRAVVNMSRITEGWMLDPFSGTGGTLVEAGLISHDIKVVGCDIQKKMVYGTRKNLRHYGTNYHVIKEDSLNMGIKTGSVDAIVTDFPYGVSTPIAAESLEVFYRNALREMYRALKEGRYTVVICKEPMEKLLKEAGFIVIETHAQRIHKSLTRYISLAKK</sequence>
<evidence type="ECO:0000256" key="4">
    <source>
        <dbReference type="ARBA" id="ARBA00022555"/>
    </source>
</evidence>
<keyword evidence="5 17" id="KW-0489">Methyltransferase</keyword>
<evidence type="ECO:0000256" key="15">
    <source>
        <dbReference type="PROSITE-ProRule" id="PRU00529"/>
    </source>
</evidence>
<comment type="similarity">
    <text evidence="12">Belongs to the methyltransferase superfamily. Trm-G10 family.</text>
</comment>
<dbReference type="Gene3D" id="3.40.50.150">
    <property type="entry name" value="Vaccinia Virus protein VP39"/>
    <property type="match status" value="1"/>
</dbReference>
<dbReference type="GO" id="GO:0160101">
    <property type="term" value="F:tRNA (guanine(10)-N2)-dimethyltransferase activity"/>
    <property type="evidence" value="ECO:0007669"/>
    <property type="project" value="UniProtKB-EC"/>
</dbReference>
<keyword evidence="4" id="KW-0820">tRNA-binding</keyword>
<evidence type="ECO:0000256" key="10">
    <source>
        <dbReference type="ARBA" id="ARBA00051883"/>
    </source>
</evidence>
<dbReference type="AlphaFoldDB" id="A0AAP2RG20"/>
<proteinExistence type="inferred from homology"/>
<dbReference type="InterPro" id="IPR004114">
    <property type="entry name" value="THUMP_dom"/>
</dbReference>
<evidence type="ECO:0000256" key="5">
    <source>
        <dbReference type="ARBA" id="ARBA00022603"/>
    </source>
</evidence>
<dbReference type="EC" id="2.1.1.213" evidence="13"/>
<dbReference type="InterPro" id="IPR000241">
    <property type="entry name" value="RlmKL-like_Mtase"/>
</dbReference>
<name>A0AAP2RG20_9EURY</name>
<reference evidence="17 18" key="1">
    <citation type="submission" date="2017-11" db="EMBL/GenBank/DDBJ databases">
        <title>Isolation and Characterization of Family Methanocellaceae Species from Potential Methane Hydrate Area Offshore Southwestern Taiwan.</title>
        <authorList>
            <person name="Zhang W.-L."/>
            <person name="Chen W.-C."/>
            <person name="Lai M.-C."/>
            <person name="Chen S.-C."/>
        </authorList>
    </citation>
    <scope>NUCLEOTIDE SEQUENCE [LARGE SCALE GENOMIC DNA]</scope>
    <source>
        <strain evidence="17 18">CWC-04</strain>
    </source>
</reference>
<gene>
    <name evidence="17" type="ORF">CUJ83_13060</name>
</gene>
<evidence type="ECO:0000256" key="13">
    <source>
        <dbReference type="ARBA" id="ARBA00066936"/>
    </source>
</evidence>
<comment type="function">
    <text evidence="11">Catalyzes the adenosylmethionine-dependent methylation of the exocyclic amino group (N(2)) of guanosine at position 10 of various tRNAs. Acts via a two-step process that leads to the formation of either N(2)-monomethyl (m(2)G) or N(2)-dimethylguanosine (m(2)(2)G).</text>
</comment>
<evidence type="ECO:0000256" key="6">
    <source>
        <dbReference type="ARBA" id="ARBA00022679"/>
    </source>
</evidence>
<evidence type="ECO:0000256" key="3">
    <source>
        <dbReference type="ARBA" id="ARBA00022490"/>
    </source>
</evidence>
<keyword evidence="18" id="KW-1185">Reference proteome</keyword>
<comment type="catalytic activity">
    <reaction evidence="10">
        <text>guanosine(10) in tRNA + 2 S-adenosyl-L-methionine = N(2)-dimethylguanosine(10) in tRNA + 2 S-adenosyl-L-homocysteine + 2 H(+)</text>
        <dbReference type="Rhea" id="RHEA:43124"/>
        <dbReference type="Rhea" id="RHEA-COMP:10355"/>
        <dbReference type="Rhea" id="RHEA-COMP:10358"/>
        <dbReference type="ChEBI" id="CHEBI:15378"/>
        <dbReference type="ChEBI" id="CHEBI:57856"/>
        <dbReference type="ChEBI" id="CHEBI:59789"/>
        <dbReference type="ChEBI" id="CHEBI:74269"/>
        <dbReference type="ChEBI" id="CHEBI:74513"/>
        <dbReference type="EC" id="2.1.1.213"/>
    </reaction>
</comment>
<keyword evidence="9 15" id="KW-0694">RNA-binding</keyword>
<evidence type="ECO:0000256" key="8">
    <source>
        <dbReference type="ARBA" id="ARBA00022694"/>
    </source>
</evidence>
<dbReference type="Gene3D" id="3.30.2130.30">
    <property type="match status" value="1"/>
</dbReference>
<accession>A0AAP2RG20</accession>
<dbReference type="CDD" id="cd02440">
    <property type="entry name" value="AdoMet_MTases"/>
    <property type="match status" value="1"/>
</dbReference>
<dbReference type="InterPro" id="IPR029063">
    <property type="entry name" value="SAM-dependent_MTases_sf"/>
</dbReference>
<keyword evidence="6" id="KW-0808">Transferase</keyword>
<keyword evidence="7" id="KW-0949">S-adenosyl-L-methionine</keyword>
<dbReference type="Proteomes" id="UP001320159">
    <property type="component" value="Unassembled WGS sequence"/>
</dbReference>
<comment type="subcellular location">
    <subcellularLocation>
        <location evidence="1">Cytoplasm</location>
    </subcellularLocation>
</comment>
<protein>
    <recommendedName>
        <fullName evidence="13">tRNA (guanine(10)-N(2))-dimethyltransferase</fullName>
        <ecNumber evidence="13">2.1.1.213</ecNumber>
    </recommendedName>
    <alternativeName>
        <fullName evidence="14">tRNA:G10 dimethyltransferase</fullName>
    </alternativeName>
</protein>
<feature type="domain" description="THUMP" evidence="16">
    <location>
        <begin position="46"/>
        <end position="149"/>
    </location>
</feature>
<dbReference type="FunFam" id="3.40.50.150:FF:000251">
    <property type="entry name" value="Putative RNA methylase"/>
    <property type="match status" value="1"/>
</dbReference>
<dbReference type="CDD" id="cd11715">
    <property type="entry name" value="THUMP_AdoMetMT"/>
    <property type="match status" value="1"/>
</dbReference>
<dbReference type="SMART" id="SM00981">
    <property type="entry name" value="THUMP"/>
    <property type="match status" value="1"/>
</dbReference>
<dbReference type="PANTHER" id="PTHR14911">
    <property type="entry name" value="THUMP DOMAIN-CONTAINING"/>
    <property type="match status" value="1"/>
</dbReference>
<evidence type="ECO:0000256" key="12">
    <source>
        <dbReference type="ARBA" id="ARBA00061338"/>
    </source>
</evidence>
<evidence type="ECO:0000256" key="14">
    <source>
        <dbReference type="ARBA" id="ARBA00082665"/>
    </source>
</evidence>
<dbReference type="Pfam" id="PF02926">
    <property type="entry name" value="THUMP"/>
    <property type="match status" value="1"/>
</dbReference>
<evidence type="ECO:0000313" key="18">
    <source>
        <dbReference type="Proteomes" id="UP001320159"/>
    </source>
</evidence>
<dbReference type="GO" id="GO:0000049">
    <property type="term" value="F:tRNA binding"/>
    <property type="evidence" value="ECO:0007669"/>
    <property type="project" value="UniProtKB-KW"/>
</dbReference>
<evidence type="ECO:0000256" key="9">
    <source>
        <dbReference type="ARBA" id="ARBA00022884"/>
    </source>
</evidence>
<comment type="caution">
    <text evidence="17">The sequence shown here is derived from an EMBL/GenBank/DDBJ whole genome shotgun (WGS) entry which is preliminary data.</text>
</comment>
<keyword evidence="3" id="KW-0963">Cytoplasm</keyword>
<comment type="subunit">
    <text evidence="2">Monomer.</text>
</comment>
<evidence type="ECO:0000256" key="7">
    <source>
        <dbReference type="ARBA" id="ARBA00022691"/>
    </source>
</evidence>
<dbReference type="SUPFAM" id="SSF143437">
    <property type="entry name" value="THUMP domain-like"/>
    <property type="match status" value="1"/>
</dbReference>